<feature type="signal peptide" evidence="2">
    <location>
        <begin position="1"/>
        <end position="22"/>
    </location>
</feature>
<comment type="caution">
    <text evidence="3">The sequence shown here is derived from an EMBL/GenBank/DDBJ whole genome shotgun (WGS) entry which is preliminary data.</text>
</comment>
<keyword evidence="2" id="KW-0732">Signal</keyword>
<keyword evidence="1" id="KW-1133">Transmembrane helix</keyword>
<keyword evidence="1" id="KW-0472">Membrane</keyword>
<evidence type="ECO:0000256" key="1">
    <source>
        <dbReference type="SAM" id="Phobius"/>
    </source>
</evidence>
<feature type="chain" id="PRO_5009186805" evidence="2">
    <location>
        <begin position="23"/>
        <end position="68"/>
    </location>
</feature>
<gene>
    <name evidence="3" type="ORF">BHF72_0735</name>
</gene>
<organism evidence="3 4">
    <name type="scientific">Cloacibacterium normanense</name>
    <dbReference type="NCBI Taxonomy" id="237258"/>
    <lineage>
        <taxon>Bacteria</taxon>
        <taxon>Pseudomonadati</taxon>
        <taxon>Bacteroidota</taxon>
        <taxon>Flavobacteriia</taxon>
        <taxon>Flavobacteriales</taxon>
        <taxon>Weeksellaceae</taxon>
    </lineage>
</organism>
<evidence type="ECO:0000313" key="4">
    <source>
        <dbReference type="Proteomes" id="UP000095601"/>
    </source>
</evidence>
<name>A0A1E5UBZ5_9FLAO</name>
<dbReference type="EMBL" id="MKGI01000078">
    <property type="protein sequence ID" value="OEL10370.1"/>
    <property type="molecule type" value="Genomic_DNA"/>
</dbReference>
<keyword evidence="4" id="KW-1185">Reference proteome</keyword>
<accession>A0A1E5UBZ5</accession>
<reference evidence="3 4" key="1">
    <citation type="submission" date="2016-09" db="EMBL/GenBank/DDBJ databases">
        <authorList>
            <person name="Capua I."/>
            <person name="De Benedictis P."/>
            <person name="Joannis T."/>
            <person name="Lombin L.H."/>
            <person name="Cattoli G."/>
        </authorList>
    </citation>
    <scope>NUCLEOTIDE SEQUENCE [LARGE SCALE GENOMIC DNA]</scope>
    <source>
        <strain evidence="3 4">NRS-1</strain>
    </source>
</reference>
<keyword evidence="1" id="KW-0812">Transmembrane</keyword>
<evidence type="ECO:0000313" key="3">
    <source>
        <dbReference type="EMBL" id="OEL10370.1"/>
    </source>
</evidence>
<sequence length="68" mass="7489">MKNLQKMSASLFAFLVSFLAFAQEKAVEVTTSTTTTTEEWYTNPLYWVIGAVALIAIIAIVSRSGNKD</sequence>
<evidence type="ECO:0000256" key="2">
    <source>
        <dbReference type="SAM" id="SignalP"/>
    </source>
</evidence>
<dbReference type="AlphaFoldDB" id="A0A1E5UBZ5"/>
<dbReference type="Proteomes" id="UP000095601">
    <property type="component" value="Unassembled WGS sequence"/>
</dbReference>
<dbReference type="KEGG" id="cnr:EB819_10645"/>
<proteinExistence type="predicted"/>
<protein>
    <submittedName>
        <fullName evidence="3">Uncharacterized protein</fullName>
    </submittedName>
</protein>
<feature type="transmembrane region" description="Helical" evidence="1">
    <location>
        <begin position="46"/>
        <end position="62"/>
    </location>
</feature>
<dbReference type="RefSeq" id="WP_124878758.1">
    <property type="nucleotide sequence ID" value="NZ_CP034157.1"/>
</dbReference>